<reference evidence="1" key="1">
    <citation type="submission" date="2018-11" db="EMBL/GenBank/DDBJ databases">
        <title>The sequence and de novo assembly of Larimichthys crocea genome using PacBio and Hi-C technologies.</title>
        <authorList>
            <person name="Xu P."/>
            <person name="Chen B."/>
            <person name="Zhou Z."/>
            <person name="Ke Q."/>
            <person name="Wu Y."/>
            <person name="Bai H."/>
            <person name="Pu F."/>
        </authorList>
    </citation>
    <scope>NUCLEOTIDE SEQUENCE</scope>
    <source>
        <tissue evidence="1">Muscle</tissue>
    </source>
</reference>
<protein>
    <submittedName>
        <fullName evidence="1">Uncharacterized protein</fullName>
    </submittedName>
</protein>
<sequence>MEKILDTWSNTLKSNVLTELRKWKLAFKEQHKLEMKKERERYAVQTAGLKSELDSLKGLLLTYETSNQRKDEVIANLSQVLDRQKEKLEKMRAFTHWRLQHTEAKEEAHAAQAARQHYNLQLKKKVWLAWHSLVQKHWKVKVERACRAKAEEVCTRMSTEYETKLAEHCEAIEKAQAEIQRLQLERERYEESMKKAFMRGVCALNMEALGMFHITEAGRSEQPPVHDQQAQSILTCPDPSHGEAEDLVGSGPPLSRADIFPPATVVHSSLPLGGTASSSKQVSGRVVTASQQKPSKTVTARITARTDVSKAARSNLQVMGVAPPMSSVIVERHHPVTQLTVGQATAAKFPRSSQPGHSSTEGRSSSKTHTSTCHVHSIKVVD</sequence>
<name>A0ACD3Q7L4_LARCR</name>
<dbReference type="Proteomes" id="UP000793456">
    <property type="component" value="Chromosome XXII"/>
</dbReference>
<evidence type="ECO:0000313" key="1">
    <source>
        <dbReference type="EMBL" id="TMS03176.1"/>
    </source>
</evidence>
<accession>A0ACD3Q7L4</accession>
<organism evidence="1 2">
    <name type="scientific">Larimichthys crocea</name>
    <name type="common">Large yellow croaker</name>
    <name type="synonym">Pseudosciaena crocea</name>
    <dbReference type="NCBI Taxonomy" id="215358"/>
    <lineage>
        <taxon>Eukaryota</taxon>
        <taxon>Metazoa</taxon>
        <taxon>Chordata</taxon>
        <taxon>Craniata</taxon>
        <taxon>Vertebrata</taxon>
        <taxon>Euteleostomi</taxon>
        <taxon>Actinopterygii</taxon>
        <taxon>Neopterygii</taxon>
        <taxon>Teleostei</taxon>
        <taxon>Neoteleostei</taxon>
        <taxon>Acanthomorphata</taxon>
        <taxon>Eupercaria</taxon>
        <taxon>Sciaenidae</taxon>
        <taxon>Larimichthys</taxon>
    </lineage>
</organism>
<comment type="caution">
    <text evidence="1">The sequence shown here is derived from an EMBL/GenBank/DDBJ whole genome shotgun (WGS) entry which is preliminary data.</text>
</comment>
<dbReference type="EMBL" id="CM011695">
    <property type="protein sequence ID" value="TMS03176.1"/>
    <property type="molecule type" value="Genomic_DNA"/>
</dbReference>
<evidence type="ECO:0000313" key="2">
    <source>
        <dbReference type="Proteomes" id="UP000793456"/>
    </source>
</evidence>
<gene>
    <name evidence="1" type="ORF">E3U43_000065</name>
</gene>
<proteinExistence type="predicted"/>
<keyword evidence="2" id="KW-1185">Reference proteome</keyword>